<sequence length="111" mass="12365">MVFLKTYSMESILEDLCRFFIVTANVNLGNLPCFAGNVLPCPAFFDLSIQSEVFLTFAILCSGCTIEVSQGASDKKDLMGVEGAFCMRLPYRAKATYCKRFYAAFGERQRG</sequence>
<proteinExistence type="predicted"/>
<protein>
    <submittedName>
        <fullName evidence="1">TatD-related deoxyribonuclease</fullName>
    </submittedName>
</protein>
<dbReference type="EMBL" id="CP019655">
    <property type="protein sequence ID" value="AVF28012.1"/>
    <property type="molecule type" value="Genomic_DNA"/>
</dbReference>
<dbReference type="AlphaFoldDB" id="A0A2L1UHX9"/>
<evidence type="ECO:0000313" key="2">
    <source>
        <dbReference type="Proteomes" id="UP000239833"/>
    </source>
</evidence>
<dbReference type="Proteomes" id="UP000239833">
    <property type="component" value="Chromosome"/>
</dbReference>
<gene>
    <name evidence="1" type="ORF">ERICIII_03908</name>
</gene>
<name>A0A2L1UHX9_9BACL</name>
<reference evidence="2" key="1">
    <citation type="submission" date="2017-02" db="EMBL/GenBank/DDBJ databases">
        <title>Delineation of Paenibacillus larvae strains originating from foulbrood outbreaks.</title>
        <authorList>
            <person name="Beims H."/>
            <person name="Bunk B."/>
            <person name="Sproeer C."/>
            <person name="Mohr K.I."/>
            <person name="Pradella S."/>
            <person name="Guenther G."/>
            <person name="Rohde M."/>
            <person name="von der Ohe W."/>
            <person name="Steinert M."/>
        </authorList>
    </citation>
    <scope>NUCLEOTIDE SEQUENCE [LARGE SCALE GENOMIC DNA]</scope>
    <source>
        <strain evidence="2">Eric_III</strain>
    </source>
</reference>
<organism evidence="1 2">
    <name type="scientific">Paenibacillus larvae subsp. larvae</name>
    <dbReference type="NCBI Taxonomy" id="147375"/>
    <lineage>
        <taxon>Bacteria</taxon>
        <taxon>Bacillati</taxon>
        <taxon>Bacillota</taxon>
        <taxon>Bacilli</taxon>
        <taxon>Bacillales</taxon>
        <taxon>Paenibacillaceae</taxon>
        <taxon>Paenibacillus</taxon>
    </lineage>
</organism>
<dbReference type="STRING" id="147375.BXP28_01925"/>
<evidence type="ECO:0000313" key="1">
    <source>
        <dbReference type="EMBL" id="AVF28012.1"/>
    </source>
</evidence>
<accession>A0A2L1UHX9</accession>